<evidence type="ECO:0000259" key="1">
    <source>
        <dbReference type="PROSITE" id="PS50878"/>
    </source>
</evidence>
<dbReference type="Pfam" id="PF13456">
    <property type="entry name" value="RVT_3"/>
    <property type="match status" value="1"/>
</dbReference>
<dbReference type="Proteomes" id="UP001140206">
    <property type="component" value="Chromosome 3"/>
</dbReference>
<dbReference type="GO" id="GO:0003676">
    <property type="term" value="F:nucleic acid binding"/>
    <property type="evidence" value="ECO:0007669"/>
    <property type="project" value="InterPro"/>
</dbReference>
<proteinExistence type="predicted"/>
<dbReference type="InterPro" id="IPR000477">
    <property type="entry name" value="RT_dom"/>
</dbReference>
<evidence type="ECO:0000313" key="2">
    <source>
        <dbReference type="EMBL" id="KAJ4770818.1"/>
    </source>
</evidence>
<dbReference type="GO" id="GO:0003964">
    <property type="term" value="F:RNA-directed DNA polymerase activity"/>
    <property type="evidence" value="ECO:0007669"/>
    <property type="project" value="UniProtKB-KW"/>
</dbReference>
<comment type="caution">
    <text evidence="2">The sequence shown here is derived from an EMBL/GenBank/DDBJ whole genome shotgun (WGS) entry which is preliminary data.</text>
</comment>
<name>A0AAV8DMX1_9POAL</name>
<organism evidence="2 3">
    <name type="scientific">Rhynchospora pubera</name>
    <dbReference type="NCBI Taxonomy" id="906938"/>
    <lineage>
        <taxon>Eukaryota</taxon>
        <taxon>Viridiplantae</taxon>
        <taxon>Streptophyta</taxon>
        <taxon>Embryophyta</taxon>
        <taxon>Tracheophyta</taxon>
        <taxon>Spermatophyta</taxon>
        <taxon>Magnoliopsida</taxon>
        <taxon>Liliopsida</taxon>
        <taxon>Poales</taxon>
        <taxon>Cyperaceae</taxon>
        <taxon>Cyperoideae</taxon>
        <taxon>Rhynchosporeae</taxon>
        <taxon>Rhynchospora</taxon>
    </lineage>
</organism>
<dbReference type="Gene3D" id="3.30.420.10">
    <property type="entry name" value="Ribonuclease H-like superfamily/Ribonuclease H"/>
    <property type="match status" value="1"/>
</dbReference>
<dbReference type="PROSITE" id="PS50878">
    <property type="entry name" value="RT_POL"/>
    <property type="match status" value="1"/>
</dbReference>
<protein>
    <submittedName>
        <fullName evidence="2">RNA-directed DNA polymerase (Reverse transcriptase)</fullName>
    </submittedName>
</protein>
<dbReference type="PANTHER" id="PTHR31635:SF196">
    <property type="entry name" value="REVERSE TRANSCRIPTASE DOMAIN-CONTAINING PROTEIN-RELATED"/>
    <property type="match status" value="1"/>
</dbReference>
<dbReference type="InterPro" id="IPR036397">
    <property type="entry name" value="RNaseH_sf"/>
</dbReference>
<keyword evidence="2" id="KW-0695">RNA-directed DNA polymerase</keyword>
<feature type="domain" description="Reverse transcriptase" evidence="1">
    <location>
        <begin position="1"/>
        <end position="227"/>
    </location>
</feature>
<dbReference type="InterPro" id="IPR012337">
    <property type="entry name" value="RNaseH-like_sf"/>
</dbReference>
<sequence>MKLISERLKPIIPLIVTQDQAAFVKGRGVVDNIILVREILHFFNQNEFSQQCFMFKSDINNAFDTIRWEFLRAAMELINMPQNLVNLIMNCIKGGKVVLDINGKIDGFIIPKRGLRQGCPMSPFLFILGMQFLTRIFQKFMIEGQFKAVKIAATAPAISHIMFADDLLVMGQANSQQVQHVKIHPCLQDFLLWLPSRSGRCGSQNETIEHLLFHCPSSKAVWFASSLAITVHALPSLFSQILSQLINELNEDECSVFFSLMWQIWKERCNCFFKGGNFDVEKVLKHAHFTVYKDFQNLPRRITSKDFSGIYELPQGTPLIIVDGSWDVRKRMGVAVIIFNDRGILQNYHVRRGEVHDALVAETNALLLAIQLAKSMLNQYPQVHIFTDSQIVVSCVTNRNMQDITSWWAEEVVQRCIQELQMGQDIKIRFSRKEALYQAHELANYARRGIPLQPCLSQNLHRAPSCFRWALV</sequence>
<dbReference type="Pfam" id="PF00078">
    <property type="entry name" value="RVT_1"/>
    <property type="match status" value="1"/>
</dbReference>
<dbReference type="PANTHER" id="PTHR31635">
    <property type="entry name" value="REVERSE TRANSCRIPTASE DOMAIN-CONTAINING PROTEIN-RELATED"/>
    <property type="match status" value="1"/>
</dbReference>
<reference evidence="2" key="1">
    <citation type="submission" date="2022-08" db="EMBL/GenBank/DDBJ databases">
        <authorList>
            <person name="Marques A."/>
        </authorList>
    </citation>
    <scope>NUCLEOTIDE SEQUENCE</scope>
    <source>
        <strain evidence="2">RhyPub2mFocal</strain>
        <tissue evidence="2">Leaves</tissue>
    </source>
</reference>
<dbReference type="InterPro" id="IPR043502">
    <property type="entry name" value="DNA/RNA_pol_sf"/>
</dbReference>
<keyword evidence="2" id="KW-0548">Nucleotidyltransferase</keyword>
<dbReference type="CDD" id="cd06222">
    <property type="entry name" value="RNase_H_like"/>
    <property type="match status" value="1"/>
</dbReference>
<accession>A0AAV8DMX1</accession>
<dbReference type="InterPro" id="IPR002156">
    <property type="entry name" value="RNaseH_domain"/>
</dbReference>
<gene>
    <name evidence="2" type="ORF">LUZ62_055075</name>
</gene>
<dbReference type="AlphaFoldDB" id="A0AAV8DMX1"/>
<dbReference type="EMBL" id="JAMFTS010000003">
    <property type="protein sequence ID" value="KAJ4770818.1"/>
    <property type="molecule type" value="Genomic_DNA"/>
</dbReference>
<dbReference type="InterPro" id="IPR044730">
    <property type="entry name" value="RNase_H-like_dom_plant"/>
</dbReference>
<keyword evidence="2" id="KW-0808">Transferase</keyword>
<keyword evidence="3" id="KW-1185">Reference proteome</keyword>
<dbReference type="GO" id="GO:0004523">
    <property type="term" value="F:RNA-DNA hybrid ribonuclease activity"/>
    <property type="evidence" value="ECO:0007669"/>
    <property type="project" value="InterPro"/>
</dbReference>
<dbReference type="SUPFAM" id="SSF56672">
    <property type="entry name" value="DNA/RNA polymerases"/>
    <property type="match status" value="1"/>
</dbReference>
<evidence type="ECO:0000313" key="3">
    <source>
        <dbReference type="Proteomes" id="UP001140206"/>
    </source>
</evidence>
<dbReference type="SUPFAM" id="SSF53098">
    <property type="entry name" value="Ribonuclease H-like"/>
    <property type="match status" value="1"/>
</dbReference>